<dbReference type="PANTHER" id="PTHR46370:SF1">
    <property type="entry name" value="GPALPP MOTIFS-CONTAINING PROTEIN 1"/>
    <property type="match status" value="1"/>
</dbReference>
<accession>A0A915P263</accession>
<feature type="compositionally biased region" description="Basic and acidic residues" evidence="1">
    <location>
        <begin position="119"/>
        <end position="146"/>
    </location>
</feature>
<evidence type="ECO:0000313" key="4">
    <source>
        <dbReference type="WBParaSite" id="scf7180000422645.g9365"/>
    </source>
</evidence>
<keyword evidence="3" id="KW-1185">Reference proteome</keyword>
<dbReference type="Pfam" id="PF12572">
    <property type="entry name" value="DUF3752"/>
    <property type="match status" value="1"/>
</dbReference>
<feature type="region of interest" description="Disordered" evidence="1">
    <location>
        <begin position="55"/>
        <end position="230"/>
    </location>
</feature>
<feature type="compositionally biased region" description="Low complexity" evidence="1">
    <location>
        <begin position="102"/>
        <end position="111"/>
    </location>
</feature>
<evidence type="ECO:0000313" key="3">
    <source>
        <dbReference type="Proteomes" id="UP000887560"/>
    </source>
</evidence>
<feature type="domain" description="DUF3752" evidence="2">
    <location>
        <begin position="56"/>
        <end position="198"/>
    </location>
</feature>
<dbReference type="InterPro" id="IPR046331">
    <property type="entry name" value="GPAM1-like"/>
</dbReference>
<reference evidence="4" key="1">
    <citation type="submission" date="2022-11" db="UniProtKB">
        <authorList>
            <consortium name="WormBaseParasite"/>
        </authorList>
    </citation>
    <scope>IDENTIFICATION</scope>
</reference>
<proteinExistence type="predicted"/>
<feature type="compositionally biased region" description="Low complexity" evidence="1">
    <location>
        <begin position="81"/>
        <end position="95"/>
    </location>
</feature>
<name>A0A915P263_9BILA</name>
<sequence>PPVPGRSEEEEQFEYLARLAEFEANKKASNGLKREEWMTELPQKMLKTGAYGLSSKTSFSRSSAGHSLSNNDNSGWTSIPNGGNLKNTKNNNVDNFDYDGPSTSSSTSTSSNIPKPPNKRSEQDEWNEKRAAELNKERSESLLDIHQKKRKLESSNNNKNNGGGESSGTKLLYTNNAERRPFNRDTDIEIRGLGSNKKTSSSSSTDPASLKERVGDLSNRFGNNSDKKFL</sequence>
<organism evidence="3 4">
    <name type="scientific">Meloidogyne floridensis</name>
    <dbReference type="NCBI Taxonomy" id="298350"/>
    <lineage>
        <taxon>Eukaryota</taxon>
        <taxon>Metazoa</taxon>
        <taxon>Ecdysozoa</taxon>
        <taxon>Nematoda</taxon>
        <taxon>Chromadorea</taxon>
        <taxon>Rhabditida</taxon>
        <taxon>Tylenchina</taxon>
        <taxon>Tylenchomorpha</taxon>
        <taxon>Tylenchoidea</taxon>
        <taxon>Meloidogynidae</taxon>
        <taxon>Meloidogyninae</taxon>
        <taxon>Meloidogyne</taxon>
    </lineage>
</organism>
<dbReference type="Proteomes" id="UP000887560">
    <property type="component" value="Unplaced"/>
</dbReference>
<feature type="compositionally biased region" description="Polar residues" evidence="1">
    <location>
        <begin position="55"/>
        <end position="80"/>
    </location>
</feature>
<protein>
    <submittedName>
        <fullName evidence="4">DUF3752 domain-containing protein</fullName>
    </submittedName>
</protein>
<dbReference type="PANTHER" id="PTHR46370">
    <property type="entry name" value="GPALPP MOTIFS-CONTAINING PROTEIN 1"/>
    <property type="match status" value="1"/>
</dbReference>
<feature type="compositionally biased region" description="Low complexity" evidence="1">
    <location>
        <begin position="195"/>
        <end position="205"/>
    </location>
</feature>
<feature type="compositionally biased region" description="Basic and acidic residues" evidence="1">
    <location>
        <begin position="177"/>
        <end position="190"/>
    </location>
</feature>
<evidence type="ECO:0000259" key="2">
    <source>
        <dbReference type="Pfam" id="PF12572"/>
    </source>
</evidence>
<dbReference type="AlphaFoldDB" id="A0A915P263"/>
<dbReference type="WBParaSite" id="scf7180000422645.g9365">
    <property type="protein sequence ID" value="scf7180000422645.g9365"/>
    <property type="gene ID" value="scf7180000422645.g9365"/>
</dbReference>
<evidence type="ECO:0000256" key="1">
    <source>
        <dbReference type="SAM" id="MobiDB-lite"/>
    </source>
</evidence>
<dbReference type="InterPro" id="IPR022226">
    <property type="entry name" value="DUF3752"/>
</dbReference>